<organism evidence="2 3">
    <name type="scientific">Geothermobacter ehrlichii</name>
    <dbReference type="NCBI Taxonomy" id="213224"/>
    <lineage>
        <taxon>Bacteria</taxon>
        <taxon>Pseudomonadati</taxon>
        <taxon>Thermodesulfobacteriota</taxon>
        <taxon>Desulfuromonadia</taxon>
        <taxon>Desulfuromonadales</taxon>
        <taxon>Geothermobacteraceae</taxon>
        <taxon>Geothermobacter</taxon>
    </lineage>
</organism>
<comment type="caution">
    <text evidence="2">The sequence shown here is derived from an EMBL/GenBank/DDBJ whole genome shotgun (WGS) entry which is preliminary data.</text>
</comment>
<dbReference type="RefSeq" id="WP_148895077.1">
    <property type="nucleotide sequence ID" value="NZ_VNIB01000002.1"/>
</dbReference>
<dbReference type="Pfam" id="PF08867">
    <property type="entry name" value="FRG"/>
    <property type="match status" value="1"/>
</dbReference>
<protein>
    <submittedName>
        <fullName evidence="2">FRG domain-containing protein</fullName>
    </submittedName>
</protein>
<gene>
    <name evidence="2" type="ORF">EDC39_102269</name>
</gene>
<dbReference type="AlphaFoldDB" id="A0A5D3WLY3"/>
<evidence type="ECO:0000313" key="3">
    <source>
        <dbReference type="Proteomes" id="UP000324159"/>
    </source>
</evidence>
<keyword evidence="3" id="KW-1185">Reference proteome</keyword>
<dbReference type="SMART" id="SM00901">
    <property type="entry name" value="FRG"/>
    <property type="match status" value="1"/>
</dbReference>
<dbReference type="InterPro" id="IPR014966">
    <property type="entry name" value="FRG-dom"/>
</dbReference>
<sequence length="318" mass="37085">MNPEDFWAPYEKEITSFDDLYNVIEAVFKKWSSKNKLFAWRGNVDARWPLHSSLYRRLYWTRGALPDERELYKKEGDILKDVHRWGLHVSTNVGRLSVLNQLAALQHYGAPTRMIDVTFNPWIAAWFAVEKKWDNGGEVYEDVDARLFAIDVTNRLINENDEFRKWEDNFKRPWPKPAAQNANDEEKKIYRTWCTKVFAWKPPRFDSRIAAQNGGFIFGGVPMSQGPEGPNQWPKDGAGYWRIHEVRQATSLSIRPHKLNASRGGVTQDAVYTFRIKSEAKESIRMQLEKNFGYKHSTIYPDFTGFSLFGTPELKTRP</sequence>
<dbReference type="Proteomes" id="UP000324159">
    <property type="component" value="Unassembled WGS sequence"/>
</dbReference>
<proteinExistence type="predicted"/>
<evidence type="ECO:0000313" key="2">
    <source>
        <dbReference type="EMBL" id="TYO99742.1"/>
    </source>
</evidence>
<accession>A0A5D3WLY3</accession>
<evidence type="ECO:0000259" key="1">
    <source>
        <dbReference type="SMART" id="SM00901"/>
    </source>
</evidence>
<dbReference type="EMBL" id="VNIB01000002">
    <property type="protein sequence ID" value="TYO99742.1"/>
    <property type="molecule type" value="Genomic_DNA"/>
</dbReference>
<feature type="domain" description="FRG" evidence="1">
    <location>
        <begin position="34"/>
        <end position="140"/>
    </location>
</feature>
<reference evidence="2 3" key="1">
    <citation type="submission" date="2019-07" db="EMBL/GenBank/DDBJ databases">
        <title>Genomic Encyclopedia of Type Strains, Phase IV (KMG-IV): sequencing the most valuable type-strain genomes for metagenomic binning, comparative biology and taxonomic classification.</title>
        <authorList>
            <person name="Goeker M."/>
        </authorList>
    </citation>
    <scope>NUCLEOTIDE SEQUENCE [LARGE SCALE GENOMIC DNA]</scope>
    <source>
        <strain evidence="2 3">SS015</strain>
    </source>
</reference>
<dbReference type="OrthoDB" id="9816036at2"/>
<name>A0A5D3WLY3_9BACT</name>